<sequence>MGRAVGFDVDGPSFCVFGILRNIVVGKWRKCMDEEFLHRALPFCLINFAVFCRRSPPRRERERRRRSRTRSRSRSRSSSSRSR</sequence>
<dbReference type="AlphaFoldDB" id="A0A3P7JYG9"/>
<feature type="region of interest" description="Disordered" evidence="1">
    <location>
        <begin position="56"/>
        <end position="83"/>
    </location>
</feature>
<accession>A0A3P7JYG9</accession>
<reference evidence="2 3" key="1">
    <citation type="submission" date="2018-08" db="EMBL/GenBank/DDBJ databases">
        <authorList>
            <person name="Laetsch R D."/>
            <person name="Stevens L."/>
            <person name="Kumar S."/>
            <person name="Blaxter L. M."/>
        </authorList>
    </citation>
    <scope>NUCLEOTIDE SEQUENCE [LARGE SCALE GENOMIC DNA]</scope>
</reference>
<protein>
    <submittedName>
        <fullName evidence="2">Uncharacterized protein</fullName>
    </submittedName>
</protein>
<evidence type="ECO:0000313" key="2">
    <source>
        <dbReference type="EMBL" id="VDM91426.1"/>
    </source>
</evidence>
<gene>
    <name evidence="2" type="ORF">NLS_LOCUS9305</name>
</gene>
<organism evidence="2 3">
    <name type="scientific">Litomosoides sigmodontis</name>
    <name type="common">Filarial nematode worm</name>
    <dbReference type="NCBI Taxonomy" id="42156"/>
    <lineage>
        <taxon>Eukaryota</taxon>
        <taxon>Metazoa</taxon>
        <taxon>Ecdysozoa</taxon>
        <taxon>Nematoda</taxon>
        <taxon>Chromadorea</taxon>
        <taxon>Rhabditida</taxon>
        <taxon>Spirurina</taxon>
        <taxon>Spiruromorpha</taxon>
        <taxon>Filarioidea</taxon>
        <taxon>Onchocercidae</taxon>
        <taxon>Litomosoides</taxon>
    </lineage>
</organism>
<proteinExistence type="predicted"/>
<dbReference type="Proteomes" id="UP000277928">
    <property type="component" value="Unassembled WGS sequence"/>
</dbReference>
<evidence type="ECO:0000313" key="3">
    <source>
        <dbReference type="Proteomes" id="UP000277928"/>
    </source>
</evidence>
<name>A0A3P7JYG9_LITSI</name>
<dbReference type="EMBL" id="UYRX01001496">
    <property type="protein sequence ID" value="VDM91426.1"/>
    <property type="molecule type" value="Genomic_DNA"/>
</dbReference>
<keyword evidence="3" id="KW-1185">Reference proteome</keyword>
<evidence type="ECO:0000256" key="1">
    <source>
        <dbReference type="SAM" id="MobiDB-lite"/>
    </source>
</evidence>
<feature type="compositionally biased region" description="Basic residues" evidence="1">
    <location>
        <begin position="61"/>
        <end position="75"/>
    </location>
</feature>